<reference evidence="1" key="1">
    <citation type="submission" date="2021-03" db="EMBL/GenBank/DDBJ databases">
        <title>Evolutionary innovations through gain and loss of genes in the ectomycorrhizal Boletales.</title>
        <authorList>
            <person name="Wu G."/>
            <person name="Miyauchi S."/>
            <person name="Morin E."/>
            <person name="Yang Z.-L."/>
            <person name="Xu J."/>
            <person name="Martin F.M."/>
        </authorList>
    </citation>
    <scope>NUCLEOTIDE SEQUENCE</scope>
    <source>
        <strain evidence="1">BR01</strain>
    </source>
</reference>
<gene>
    <name evidence="1" type="ORF">JVT61DRAFT_1631</name>
</gene>
<sequence>MDGVGISCLEYMRNQCYSVYKRDPDHHPQDIQMATMPQYRAAMFPNPVQHHLATSSLISSIQHLVHHITLKSEVFSLGLNEVQRFIKVQILTFYSCPKNSIIGQIISDNHSSHQLPGMTFPGCNLQVSSHCTLAMADCLANYMVELFHQRKIHQLGMKNLLENFSSIPKPKYVLLCGLHHWLRIKAVCLPNIDIICLAKGVQKGGLENVQLNEETDHTKDNTFSGAWKELLDPTLITNWAGNILAWYLPSSIKPDLEEYSDTQDSAAAVQKSEGFSWHTPPELFKAEAKLKGTINISPVWFQQGQHVSYIFDLHLRQ</sequence>
<comment type="caution">
    <text evidence="1">The sequence shown here is derived from an EMBL/GenBank/DDBJ whole genome shotgun (WGS) entry which is preliminary data.</text>
</comment>
<dbReference type="Proteomes" id="UP000683000">
    <property type="component" value="Unassembled WGS sequence"/>
</dbReference>
<dbReference type="OrthoDB" id="2689747at2759"/>
<evidence type="ECO:0000313" key="1">
    <source>
        <dbReference type="EMBL" id="KAG6376645.1"/>
    </source>
</evidence>
<name>A0A8I2YQK8_9AGAM</name>
<accession>A0A8I2YQK8</accession>
<proteinExistence type="predicted"/>
<evidence type="ECO:0000313" key="2">
    <source>
        <dbReference type="Proteomes" id="UP000683000"/>
    </source>
</evidence>
<dbReference type="EMBL" id="JAGFBS010000011">
    <property type="protein sequence ID" value="KAG6376645.1"/>
    <property type="molecule type" value="Genomic_DNA"/>
</dbReference>
<protein>
    <submittedName>
        <fullName evidence="1">Uncharacterized protein</fullName>
    </submittedName>
</protein>
<organism evidence="1 2">
    <name type="scientific">Boletus reticuloceps</name>
    <dbReference type="NCBI Taxonomy" id="495285"/>
    <lineage>
        <taxon>Eukaryota</taxon>
        <taxon>Fungi</taxon>
        <taxon>Dikarya</taxon>
        <taxon>Basidiomycota</taxon>
        <taxon>Agaricomycotina</taxon>
        <taxon>Agaricomycetes</taxon>
        <taxon>Agaricomycetidae</taxon>
        <taxon>Boletales</taxon>
        <taxon>Boletineae</taxon>
        <taxon>Boletaceae</taxon>
        <taxon>Boletoideae</taxon>
        <taxon>Boletus</taxon>
    </lineage>
</organism>
<dbReference type="AlphaFoldDB" id="A0A8I2YQK8"/>
<keyword evidence="2" id="KW-1185">Reference proteome</keyword>